<comment type="caution">
    <text evidence="1">The sequence shown here is derived from an EMBL/GenBank/DDBJ whole genome shotgun (WGS) entry which is preliminary data.</text>
</comment>
<evidence type="ECO:0000313" key="2">
    <source>
        <dbReference type="Proteomes" id="UP001174691"/>
    </source>
</evidence>
<organism evidence="1 2">
    <name type="scientific">Coniochaeta hoffmannii</name>
    <dbReference type="NCBI Taxonomy" id="91930"/>
    <lineage>
        <taxon>Eukaryota</taxon>
        <taxon>Fungi</taxon>
        <taxon>Dikarya</taxon>
        <taxon>Ascomycota</taxon>
        <taxon>Pezizomycotina</taxon>
        <taxon>Sordariomycetes</taxon>
        <taxon>Sordariomycetidae</taxon>
        <taxon>Coniochaetales</taxon>
        <taxon>Coniochaetaceae</taxon>
        <taxon>Coniochaeta</taxon>
    </lineage>
</organism>
<gene>
    <name evidence="1" type="ORF">NKR19_g5404</name>
</gene>
<keyword evidence="2" id="KW-1185">Reference proteome</keyword>
<protein>
    <submittedName>
        <fullName evidence="1">Uncharacterized protein</fullName>
    </submittedName>
</protein>
<accession>A0AA38VGJ0</accession>
<dbReference type="EMBL" id="JANBVN010000074">
    <property type="protein sequence ID" value="KAJ9150094.1"/>
    <property type="molecule type" value="Genomic_DNA"/>
</dbReference>
<sequence>MPVIVQYHPELALTNGPRRQYLLLYAQHLRRPNPACQQALRQFEWKFSHECCLAPDPARSWEDAFISRTTIEYDKATEIHGWGDNESFMTLSISSDELVWFAKQDGVLHAIEENFEIKNGLLEH</sequence>
<dbReference type="AlphaFoldDB" id="A0AA38VGJ0"/>
<name>A0AA38VGJ0_9PEZI</name>
<evidence type="ECO:0000313" key="1">
    <source>
        <dbReference type="EMBL" id="KAJ9150094.1"/>
    </source>
</evidence>
<reference evidence="1" key="1">
    <citation type="submission" date="2022-07" db="EMBL/GenBank/DDBJ databases">
        <title>Fungi with potential for degradation of polypropylene.</title>
        <authorList>
            <person name="Gostincar C."/>
        </authorList>
    </citation>
    <scope>NUCLEOTIDE SEQUENCE</scope>
    <source>
        <strain evidence="1">EXF-13287</strain>
    </source>
</reference>
<proteinExistence type="predicted"/>
<dbReference type="Proteomes" id="UP001174691">
    <property type="component" value="Unassembled WGS sequence"/>
</dbReference>